<gene>
    <name evidence="5" type="ORF">KDL28_00940</name>
</gene>
<dbReference type="InterPro" id="IPR001647">
    <property type="entry name" value="HTH_TetR"/>
</dbReference>
<evidence type="ECO:0000256" key="1">
    <source>
        <dbReference type="ARBA" id="ARBA00023125"/>
    </source>
</evidence>
<accession>A0ABT0ZSC3</accession>
<dbReference type="EMBL" id="JAGSOV010000004">
    <property type="protein sequence ID" value="MCO1653612.1"/>
    <property type="molecule type" value="Genomic_DNA"/>
</dbReference>
<evidence type="ECO:0000313" key="6">
    <source>
        <dbReference type="Proteomes" id="UP001165283"/>
    </source>
</evidence>
<dbReference type="InterPro" id="IPR050109">
    <property type="entry name" value="HTH-type_TetR-like_transc_reg"/>
</dbReference>
<evidence type="ECO:0000256" key="2">
    <source>
        <dbReference type="PROSITE-ProRule" id="PRU00335"/>
    </source>
</evidence>
<protein>
    <submittedName>
        <fullName evidence="5">TetR/AcrR family transcriptional regulator</fullName>
    </submittedName>
</protein>
<dbReference type="PANTHER" id="PTHR30055">
    <property type="entry name" value="HTH-TYPE TRANSCRIPTIONAL REGULATOR RUTR"/>
    <property type="match status" value="1"/>
</dbReference>
<dbReference type="PROSITE" id="PS50977">
    <property type="entry name" value="HTH_TETR_2"/>
    <property type="match status" value="1"/>
</dbReference>
<sequence length="207" mass="21598">MPPAERRAAIVAATLPLVLSHGAAVSTRQIAEAAGIAEGTIFRVFPDKEALMCAVTAAAFDPAPSLRRLAGIDRALPLRERLVAAAAILQEGVSGAIALIDALGLTGPPPQRDGRQARGGHTGRNDAFRAAVVDLIGADAHRLTVPAAHFAHVLNLLVFSGTHPKMTDGRPLAPAEVVGILLDGTLRPGSREPDPHHHHTAPEELDD</sequence>
<proteinExistence type="predicted"/>
<comment type="caution">
    <text evidence="5">The sequence shown here is derived from an EMBL/GenBank/DDBJ whole genome shotgun (WGS) entry which is preliminary data.</text>
</comment>
<evidence type="ECO:0000313" key="5">
    <source>
        <dbReference type="EMBL" id="MCO1653612.1"/>
    </source>
</evidence>
<reference evidence="5" key="1">
    <citation type="submission" date="2021-04" db="EMBL/GenBank/DDBJ databases">
        <title>Pseudonocardia sp. nov., isolated from sandy soil of mangrove forest.</title>
        <authorList>
            <person name="Zan Z."/>
            <person name="Huang R."/>
            <person name="Liu W."/>
        </authorList>
    </citation>
    <scope>NUCLEOTIDE SEQUENCE</scope>
    <source>
        <strain evidence="5">S2-4</strain>
    </source>
</reference>
<dbReference type="Pfam" id="PF00440">
    <property type="entry name" value="TetR_N"/>
    <property type="match status" value="1"/>
</dbReference>
<organism evidence="5 6">
    <name type="scientific">Pseudonocardia humida</name>
    <dbReference type="NCBI Taxonomy" id="2800819"/>
    <lineage>
        <taxon>Bacteria</taxon>
        <taxon>Bacillati</taxon>
        <taxon>Actinomycetota</taxon>
        <taxon>Actinomycetes</taxon>
        <taxon>Pseudonocardiales</taxon>
        <taxon>Pseudonocardiaceae</taxon>
        <taxon>Pseudonocardia</taxon>
    </lineage>
</organism>
<feature type="region of interest" description="Disordered" evidence="3">
    <location>
        <begin position="185"/>
        <end position="207"/>
    </location>
</feature>
<feature type="DNA-binding region" description="H-T-H motif" evidence="2">
    <location>
        <begin position="26"/>
        <end position="45"/>
    </location>
</feature>
<dbReference type="SUPFAM" id="SSF46689">
    <property type="entry name" value="Homeodomain-like"/>
    <property type="match status" value="1"/>
</dbReference>
<dbReference type="PANTHER" id="PTHR30055:SF226">
    <property type="entry name" value="HTH-TYPE TRANSCRIPTIONAL REGULATOR PKSA"/>
    <property type="match status" value="1"/>
</dbReference>
<evidence type="ECO:0000256" key="3">
    <source>
        <dbReference type="SAM" id="MobiDB-lite"/>
    </source>
</evidence>
<feature type="domain" description="HTH tetR-type" evidence="4">
    <location>
        <begin position="4"/>
        <end position="63"/>
    </location>
</feature>
<keyword evidence="6" id="KW-1185">Reference proteome</keyword>
<dbReference type="PRINTS" id="PR00455">
    <property type="entry name" value="HTHTETR"/>
</dbReference>
<name>A0ABT0ZSC3_9PSEU</name>
<keyword evidence="1 2" id="KW-0238">DNA-binding</keyword>
<dbReference type="Gene3D" id="1.10.357.10">
    <property type="entry name" value="Tetracycline Repressor, domain 2"/>
    <property type="match status" value="1"/>
</dbReference>
<dbReference type="InterPro" id="IPR009057">
    <property type="entry name" value="Homeodomain-like_sf"/>
</dbReference>
<dbReference type="Proteomes" id="UP001165283">
    <property type="component" value="Unassembled WGS sequence"/>
</dbReference>
<evidence type="ECO:0000259" key="4">
    <source>
        <dbReference type="PROSITE" id="PS50977"/>
    </source>
</evidence>